<protein>
    <submittedName>
        <fullName evidence="1">Lacal_2735 family protein</fullName>
    </submittedName>
</protein>
<keyword evidence="2" id="KW-1185">Reference proteome</keyword>
<dbReference type="RefSeq" id="WP_164029032.1">
    <property type="nucleotide sequence ID" value="NZ_JAABOQ010000001.1"/>
</dbReference>
<comment type="caution">
    <text evidence="1">The sequence shown here is derived from an EMBL/GenBank/DDBJ whole genome shotgun (WGS) entry which is preliminary data.</text>
</comment>
<dbReference type="InterPro" id="IPR045493">
    <property type="entry name" value="DUF6435"/>
</dbReference>
<gene>
    <name evidence="1" type="ORF">GWK10_00985</name>
</gene>
<accession>A0A6M0CFW4</accession>
<evidence type="ECO:0000313" key="2">
    <source>
        <dbReference type="Proteomes" id="UP000474296"/>
    </source>
</evidence>
<dbReference type="EMBL" id="JAABOQ010000001">
    <property type="protein sequence ID" value="NER15763.1"/>
    <property type="molecule type" value="Genomic_DNA"/>
</dbReference>
<name>A0A6M0CFW4_9FLAO</name>
<reference evidence="1 2" key="1">
    <citation type="submission" date="2020-01" db="EMBL/GenBank/DDBJ databases">
        <title>Spongiivirga citrea KCTC 32990T.</title>
        <authorList>
            <person name="Wang G."/>
        </authorList>
    </citation>
    <scope>NUCLEOTIDE SEQUENCE [LARGE SCALE GENOMIC DNA]</scope>
    <source>
        <strain evidence="1 2">KCTC 32990</strain>
    </source>
</reference>
<sequence>MKRVATKIRRKLNRISIEKRYQEMIEKAYNFRQTDAGLSDFFEYEANKLLAKMHHLKAE</sequence>
<proteinExistence type="predicted"/>
<evidence type="ECO:0000313" key="1">
    <source>
        <dbReference type="EMBL" id="NER15763.1"/>
    </source>
</evidence>
<dbReference type="Proteomes" id="UP000474296">
    <property type="component" value="Unassembled WGS sequence"/>
</dbReference>
<dbReference type="AlphaFoldDB" id="A0A6M0CFW4"/>
<dbReference type="NCBIfam" id="NF033487">
    <property type="entry name" value="Lacal_2735_fam"/>
    <property type="match status" value="1"/>
</dbReference>
<organism evidence="1 2">
    <name type="scientific">Spongiivirga citrea</name>
    <dbReference type="NCBI Taxonomy" id="1481457"/>
    <lineage>
        <taxon>Bacteria</taxon>
        <taxon>Pseudomonadati</taxon>
        <taxon>Bacteroidota</taxon>
        <taxon>Flavobacteriia</taxon>
        <taxon>Flavobacteriales</taxon>
        <taxon>Flavobacteriaceae</taxon>
        <taxon>Spongiivirga</taxon>
    </lineage>
</organism>